<protein>
    <recommendedName>
        <fullName evidence="3">Type VI secretion system amidase effector protein Tae4</fullName>
    </recommendedName>
</protein>
<reference evidence="1 2" key="1">
    <citation type="submission" date="2020-10" db="EMBL/GenBank/DDBJ databases">
        <title>Genome analysis of Massilia species.</title>
        <authorList>
            <person name="Jung D.-H."/>
        </authorList>
    </citation>
    <scope>NUCLEOTIDE SEQUENCE [LARGE SCALE GENOMIC DNA]</scope>
    <source>
        <strain evidence="2">sipir</strain>
    </source>
</reference>
<dbReference type="Gene3D" id="3.90.1720.80">
    <property type="match status" value="1"/>
</dbReference>
<dbReference type="RefSeq" id="WP_243494022.1">
    <property type="nucleotide sequence ID" value="NZ_CP063361.1"/>
</dbReference>
<evidence type="ECO:0000313" key="2">
    <source>
        <dbReference type="Proteomes" id="UP000831532"/>
    </source>
</evidence>
<name>A0ABY4AF18_9BURK</name>
<dbReference type="Gene3D" id="4.10.280.80">
    <property type="match status" value="1"/>
</dbReference>
<dbReference type="Pfam" id="PF14113">
    <property type="entry name" value="Tae4"/>
    <property type="match status" value="1"/>
</dbReference>
<proteinExistence type="predicted"/>
<evidence type="ECO:0008006" key="3">
    <source>
        <dbReference type="Google" id="ProtNLM"/>
    </source>
</evidence>
<dbReference type="InterPro" id="IPR025562">
    <property type="entry name" value="Tae4"/>
</dbReference>
<gene>
    <name evidence="1" type="ORF">INH39_15960</name>
</gene>
<sequence length="154" mass="17335">MKPSFALLYNSYPTKAKMERDVLYEKLGWSDLKNNPAFHNTCAVRVSVALNSAGVPVAGWLKIKDGPLKGKNVEPSQAKLSKWLKRKWGQPEVFRNDKYVMSGVGNRTGVISFWGIDNSAQGHIDLIKPDGQGYHDCALACHFATREIWFWPLL</sequence>
<evidence type="ECO:0000313" key="1">
    <source>
        <dbReference type="EMBL" id="UOD32992.1"/>
    </source>
</evidence>
<dbReference type="EMBL" id="CP063361">
    <property type="protein sequence ID" value="UOD32992.1"/>
    <property type="molecule type" value="Genomic_DNA"/>
</dbReference>
<keyword evidence="2" id="KW-1185">Reference proteome</keyword>
<organism evidence="1 2">
    <name type="scientific">Massilia violaceinigra</name>
    <dbReference type="NCBI Taxonomy" id="2045208"/>
    <lineage>
        <taxon>Bacteria</taxon>
        <taxon>Pseudomonadati</taxon>
        <taxon>Pseudomonadota</taxon>
        <taxon>Betaproteobacteria</taxon>
        <taxon>Burkholderiales</taxon>
        <taxon>Oxalobacteraceae</taxon>
        <taxon>Telluria group</taxon>
        <taxon>Massilia</taxon>
    </lineage>
</organism>
<accession>A0ABY4AF18</accession>
<dbReference type="Proteomes" id="UP000831532">
    <property type="component" value="Chromosome"/>
</dbReference>